<proteinExistence type="predicted"/>
<dbReference type="EMBL" id="FNDT01000028">
    <property type="protein sequence ID" value="SDI85736.1"/>
    <property type="molecule type" value="Genomic_DNA"/>
</dbReference>
<dbReference type="OrthoDB" id="4953360at2"/>
<dbReference type="InterPro" id="IPR011990">
    <property type="entry name" value="TPR-like_helical_dom_sf"/>
</dbReference>
<dbReference type="RefSeq" id="WP_139186306.1">
    <property type="nucleotide sequence ID" value="NZ_FNDT01000028.1"/>
</dbReference>
<organism evidence="2 3">
    <name type="scientific">Arthrobacter subterraneus</name>
    <dbReference type="NCBI Taxonomy" id="335973"/>
    <lineage>
        <taxon>Bacteria</taxon>
        <taxon>Bacillati</taxon>
        <taxon>Actinomycetota</taxon>
        <taxon>Actinomycetes</taxon>
        <taxon>Micrococcales</taxon>
        <taxon>Micrococcaceae</taxon>
        <taxon>Arthrobacter</taxon>
    </lineage>
</organism>
<evidence type="ECO:0000256" key="1">
    <source>
        <dbReference type="SAM" id="MobiDB-lite"/>
    </source>
</evidence>
<feature type="compositionally biased region" description="Basic and acidic residues" evidence="1">
    <location>
        <begin position="94"/>
        <end position="109"/>
    </location>
</feature>
<dbReference type="SUPFAM" id="SSF48452">
    <property type="entry name" value="TPR-like"/>
    <property type="match status" value="1"/>
</dbReference>
<keyword evidence="3" id="KW-1185">Reference proteome</keyword>
<accession>A0A1G8P0I2</accession>
<dbReference type="Gene3D" id="1.25.40.10">
    <property type="entry name" value="Tetratricopeptide repeat domain"/>
    <property type="match status" value="1"/>
</dbReference>
<sequence>MLAESTDRFRPLLALALAYQRQYSWHEAARLHEEALQLARTPAKEALVRHHIGRRLFEEARFRDAAAEFEWARDLFRSTSKREGLAQASQQALDRAREMTRKAWEEPGK</sequence>
<gene>
    <name evidence="2" type="ORF">SAMN04488693_1282</name>
</gene>
<evidence type="ECO:0008006" key="4">
    <source>
        <dbReference type="Google" id="ProtNLM"/>
    </source>
</evidence>
<feature type="region of interest" description="Disordered" evidence="1">
    <location>
        <begin position="80"/>
        <end position="109"/>
    </location>
</feature>
<evidence type="ECO:0000313" key="3">
    <source>
        <dbReference type="Proteomes" id="UP000199258"/>
    </source>
</evidence>
<dbReference type="Proteomes" id="UP000199258">
    <property type="component" value="Unassembled WGS sequence"/>
</dbReference>
<evidence type="ECO:0000313" key="2">
    <source>
        <dbReference type="EMBL" id="SDI85736.1"/>
    </source>
</evidence>
<name>A0A1G8P0I2_9MICC</name>
<dbReference type="AlphaFoldDB" id="A0A1G8P0I2"/>
<reference evidence="2 3" key="1">
    <citation type="submission" date="2016-10" db="EMBL/GenBank/DDBJ databases">
        <authorList>
            <person name="de Groot N.N."/>
        </authorList>
    </citation>
    <scope>NUCLEOTIDE SEQUENCE [LARGE SCALE GENOMIC DNA]</scope>
    <source>
        <strain evidence="2 3">NP_1H</strain>
    </source>
</reference>
<protein>
    <recommendedName>
        <fullName evidence="4">Tetratricopeptide repeat-containing protein</fullName>
    </recommendedName>
</protein>